<evidence type="ECO:0000256" key="1">
    <source>
        <dbReference type="SAM" id="Phobius"/>
    </source>
</evidence>
<name>A0A7J9BD24_GOSGO</name>
<keyword evidence="1" id="KW-0472">Membrane</keyword>
<dbReference type="OrthoDB" id="997674at2759"/>
<keyword evidence="1" id="KW-1133">Transmembrane helix</keyword>
<accession>A0A7J9BD24</accession>
<dbReference type="Proteomes" id="UP000593579">
    <property type="component" value="Unassembled WGS sequence"/>
</dbReference>
<gene>
    <name evidence="2" type="ORF">Gogos_018113</name>
</gene>
<keyword evidence="1" id="KW-0812">Transmembrane</keyword>
<keyword evidence="3" id="KW-1185">Reference proteome</keyword>
<sequence>MEQYFCANGIEDDAINVNIAVIYFTNVALLLWHRRSTDEKRGGTAIKN</sequence>
<organism evidence="2 3">
    <name type="scientific">Gossypium gossypioides</name>
    <name type="common">Mexican cotton</name>
    <name type="synonym">Selera gossypioides</name>
    <dbReference type="NCBI Taxonomy" id="34282"/>
    <lineage>
        <taxon>Eukaryota</taxon>
        <taxon>Viridiplantae</taxon>
        <taxon>Streptophyta</taxon>
        <taxon>Embryophyta</taxon>
        <taxon>Tracheophyta</taxon>
        <taxon>Spermatophyta</taxon>
        <taxon>Magnoliopsida</taxon>
        <taxon>eudicotyledons</taxon>
        <taxon>Gunneridae</taxon>
        <taxon>Pentapetalae</taxon>
        <taxon>rosids</taxon>
        <taxon>malvids</taxon>
        <taxon>Malvales</taxon>
        <taxon>Malvaceae</taxon>
        <taxon>Malvoideae</taxon>
        <taxon>Gossypium</taxon>
    </lineage>
</organism>
<reference evidence="2 3" key="1">
    <citation type="journal article" date="2019" name="Genome Biol. Evol.">
        <title>Insights into the evolution of the New World diploid cottons (Gossypium, subgenus Houzingenia) based on genome sequencing.</title>
        <authorList>
            <person name="Grover C.E."/>
            <person name="Arick M.A. 2nd"/>
            <person name="Thrash A."/>
            <person name="Conover J.L."/>
            <person name="Sanders W.S."/>
            <person name="Peterson D.G."/>
            <person name="Frelichowski J.E."/>
            <person name="Scheffler J.A."/>
            <person name="Scheffler B.E."/>
            <person name="Wendel J.F."/>
        </authorList>
    </citation>
    <scope>NUCLEOTIDE SEQUENCE [LARGE SCALE GENOMIC DNA]</scope>
    <source>
        <strain evidence="2">5</strain>
        <tissue evidence="2">Leaf</tissue>
    </source>
</reference>
<proteinExistence type="predicted"/>
<evidence type="ECO:0000313" key="2">
    <source>
        <dbReference type="EMBL" id="MBA0734170.1"/>
    </source>
</evidence>
<evidence type="ECO:0000313" key="3">
    <source>
        <dbReference type="Proteomes" id="UP000593579"/>
    </source>
</evidence>
<dbReference type="EMBL" id="JABEZY010000002">
    <property type="protein sequence ID" value="MBA0734170.1"/>
    <property type="molecule type" value="Genomic_DNA"/>
</dbReference>
<dbReference type="AlphaFoldDB" id="A0A7J9BD24"/>
<comment type="caution">
    <text evidence="2">The sequence shown here is derived from an EMBL/GenBank/DDBJ whole genome shotgun (WGS) entry which is preliminary data.</text>
</comment>
<protein>
    <submittedName>
        <fullName evidence="2">Uncharacterized protein</fullName>
    </submittedName>
</protein>
<feature type="transmembrane region" description="Helical" evidence="1">
    <location>
        <begin position="14"/>
        <end position="32"/>
    </location>
</feature>